<dbReference type="AlphaFoldDB" id="A0A6D2KBW7"/>
<dbReference type="OrthoDB" id="1912561at2759"/>
<protein>
    <recommendedName>
        <fullName evidence="3">Retrotransposon Copia-like N-terminal domain-containing protein</fullName>
    </recommendedName>
</protein>
<accession>A0A6D2KBW7</accession>
<comment type="caution">
    <text evidence="1">The sequence shown here is derived from an EMBL/GenBank/DDBJ whole genome shotgun (WGS) entry which is preliminary data.</text>
</comment>
<keyword evidence="2" id="KW-1185">Reference proteome</keyword>
<dbReference type="EMBL" id="CACVBM020001362">
    <property type="protein sequence ID" value="CAA7046960.1"/>
    <property type="molecule type" value="Genomic_DNA"/>
</dbReference>
<reference evidence="1" key="1">
    <citation type="submission" date="2020-01" db="EMBL/GenBank/DDBJ databases">
        <authorList>
            <person name="Mishra B."/>
        </authorList>
    </citation>
    <scope>NUCLEOTIDE SEQUENCE [LARGE SCALE GENOMIC DNA]</scope>
</reference>
<gene>
    <name evidence="1" type="ORF">MERR_LOCUS34195</name>
</gene>
<sequence>MANSPSTSNETVVVSTSPQILYMNMTNVTKLTATNFLMWSRQVHALLDGYDLAGYVDGTVIVPPPTVTTADVVTPNPDYPIWKRPIN</sequence>
<proteinExistence type="predicted"/>
<evidence type="ECO:0008006" key="3">
    <source>
        <dbReference type="Google" id="ProtNLM"/>
    </source>
</evidence>
<name>A0A6D2KBW7_9BRAS</name>
<organism evidence="1 2">
    <name type="scientific">Microthlaspi erraticum</name>
    <dbReference type="NCBI Taxonomy" id="1685480"/>
    <lineage>
        <taxon>Eukaryota</taxon>
        <taxon>Viridiplantae</taxon>
        <taxon>Streptophyta</taxon>
        <taxon>Embryophyta</taxon>
        <taxon>Tracheophyta</taxon>
        <taxon>Spermatophyta</taxon>
        <taxon>Magnoliopsida</taxon>
        <taxon>eudicotyledons</taxon>
        <taxon>Gunneridae</taxon>
        <taxon>Pentapetalae</taxon>
        <taxon>rosids</taxon>
        <taxon>malvids</taxon>
        <taxon>Brassicales</taxon>
        <taxon>Brassicaceae</taxon>
        <taxon>Coluteocarpeae</taxon>
        <taxon>Microthlaspi</taxon>
    </lineage>
</organism>
<evidence type="ECO:0000313" key="1">
    <source>
        <dbReference type="EMBL" id="CAA7046960.1"/>
    </source>
</evidence>
<dbReference type="Proteomes" id="UP000467841">
    <property type="component" value="Unassembled WGS sequence"/>
</dbReference>
<evidence type="ECO:0000313" key="2">
    <source>
        <dbReference type="Proteomes" id="UP000467841"/>
    </source>
</evidence>